<dbReference type="Pfam" id="PF16778">
    <property type="entry name" value="Phage_tail_APC"/>
    <property type="match status" value="1"/>
</dbReference>
<accession>A0A096GRC5</accession>
<sequence>MSAEVEQQDQPLVLQVTVVDELGRVVHELVCSPDQLQANVPQGCRVVDGVSGGDWWDGAVWRHKPEPPSPHAQWDWKSLCWVMDSAQAADAAWRDVRLERDARLAATDWRVVRAIERGQALSLEWQIYRQALREITTQTDPQNIHWPELPKEE</sequence>
<protein>
    <recommendedName>
        <fullName evidence="1">Phage tail assembly chaperone-like domain-containing protein</fullName>
    </recommendedName>
</protein>
<proteinExistence type="predicted"/>
<gene>
    <name evidence="2" type="ORF">P353_17245</name>
</gene>
<feature type="domain" description="Phage tail assembly chaperone-like" evidence="1">
    <location>
        <begin position="94"/>
        <end position="151"/>
    </location>
</feature>
<dbReference type="RefSeq" id="WP_034371734.1">
    <property type="nucleotide sequence ID" value="NZ_AWOR01000057.1"/>
</dbReference>
<dbReference type="AlphaFoldDB" id="A0A096GRC5"/>
<dbReference type="InterPro" id="IPR031893">
    <property type="entry name" value="Phage_tail_APC"/>
</dbReference>
<evidence type="ECO:0000313" key="2">
    <source>
        <dbReference type="EMBL" id="KGH27765.1"/>
    </source>
</evidence>
<dbReference type="Gene3D" id="6.10.140.1310">
    <property type="match status" value="1"/>
</dbReference>
<dbReference type="Proteomes" id="UP000029553">
    <property type="component" value="Unassembled WGS sequence"/>
</dbReference>
<name>A0A096GRC5_COMTE</name>
<reference evidence="2 3" key="1">
    <citation type="submission" date="2013-09" db="EMBL/GenBank/DDBJ databases">
        <title>High correlation between genotypes and phenotypes of environmental bacteria Comamonas testosteroni strains.</title>
        <authorList>
            <person name="Liu L."/>
            <person name="Zhu W."/>
            <person name="Xia X."/>
            <person name="Xu B."/>
            <person name="Luo M."/>
            <person name="Wang G."/>
        </authorList>
    </citation>
    <scope>NUCLEOTIDE SEQUENCE [LARGE SCALE GENOMIC DNA]</scope>
    <source>
        <strain evidence="2 3">JL40</strain>
    </source>
</reference>
<comment type="caution">
    <text evidence="2">The sequence shown here is derived from an EMBL/GenBank/DDBJ whole genome shotgun (WGS) entry which is preliminary data.</text>
</comment>
<evidence type="ECO:0000259" key="1">
    <source>
        <dbReference type="Pfam" id="PF16778"/>
    </source>
</evidence>
<evidence type="ECO:0000313" key="3">
    <source>
        <dbReference type="Proteomes" id="UP000029553"/>
    </source>
</evidence>
<organism evidence="2 3">
    <name type="scientific">Comamonas testosteroni</name>
    <name type="common">Pseudomonas testosteroni</name>
    <dbReference type="NCBI Taxonomy" id="285"/>
    <lineage>
        <taxon>Bacteria</taxon>
        <taxon>Pseudomonadati</taxon>
        <taxon>Pseudomonadota</taxon>
        <taxon>Betaproteobacteria</taxon>
        <taxon>Burkholderiales</taxon>
        <taxon>Comamonadaceae</taxon>
        <taxon>Comamonas</taxon>
    </lineage>
</organism>
<dbReference type="EMBL" id="AWOR01000057">
    <property type="protein sequence ID" value="KGH27765.1"/>
    <property type="molecule type" value="Genomic_DNA"/>
</dbReference>